<evidence type="ECO:0000313" key="1">
    <source>
        <dbReference type="EMBL" id="PIR99090.1"/>
    </source>
</evidence>
<gene>
    <name evidence="1" type="ORF">COT87_01315</name>
</gene>
<dbReference type="Proteomes" id="UP000230796">
    <property type="component" value="Unassembled WGS sequence"/>
</dbReference>
<protein>
    <submittedName>
        <fullName evidence="1">Uncharacterized protein</fullName>
    </submittedName>
</protein>
<name>A0A2H0VL87_9BACT</name>
<evidence type="ECO:0000313" key="2">
    <source>
        <dbReference type="Proteomes" id="UP000230796"/>
    </source>
</evidence>
<comment type="caution">
    <text evidence="1">The sequence shown here is derived from an EMBL/GenBank/DDBJ whole genome shotgun (WGS) entry which is preliminary data.</text>
</comment>
<accession>A0A2H0VL87</accession>
<dbReference type="AlphaFoldDB" id="A0A2H0VL87"/>
<dbReference type="EMBL" id="PFAF01000024">
    <property type="protein sequence ID" value="PIR99090.1"/>
    <property type="molecule type" value="Genomic_DNA"/>
</dbReference>
<organism evidence="1 2">
    <name type="scientific">Candidatus Collierbacteria bacterium CG10_big_fil_rev_8_21_14_0_10_44_9</name>
    <dbReference type="NCBI Taxonomy" id="1974535"/>
    <lineage>
        <taxon>Bacteria</taxon>
        <taxon>Candidatus Collieribacteriota</taxon>
    </lineage>
</organism>
<proteinExistence type="predicted"/>
<reference evidence="2" key="1">
    <citation type="submission" date="2017-09" db="EMBL/GenBank/DDBJ databases">
        <title>Depth-based differentiation of microbial function through sediment-hosted aquifers and enrichment of novel symbionts in the deep terrestrial subsurface.</title>
        <authorList>
            <person name="Probst A.J."/>
            <person name="Ladd B."/>
            <person name="Jarett J.K."/>
            <person name="Geller-Mcgrath D.E."/>
            <person name="Sieber C.M.K."/>
            <person name="Emerson J.B."/>
            <person name="Anantharaman K."/>
            <person name="Thomas B.C."/>
            <person name="Malmstrom R."/>
            <person name="Stieglmeier M."/>
            <person name="Klingl A."/>
            <person name="Woyke T."/>
            <person name="Ryan C.M."/>
            <person name="Banfield J.F."/>
        </authorList>
    </citation>
    <scope>NUCLEOTIDE SEQUENCE [LARGE SCALE GENOMIC DNA]</scope>
</reference>
<sequence>MAKSKPTNSTQKYLPIKEVRDGILVLKTGGFRTVLMVNAINFNLKSRDEQEAMMQQYQSFLNGLGFPIQIVVQSRMLNLDDYLTQLDVLSRKQTNDLLHTQTVEYTNFVRELIGVANIMSKTFYLVVPYDTGVELPTGGLFAGLFGKKGRPLSLGGKFAEVKTKLMERTSLASSGLAGLGLHNVQLNTQELVELFYTTYNIDTARRQKLFSVSNVDASVIQHLKDSTPGQ</sequence>